<sequence>MNLFADIRALVIDCLTDLTTEGVLPDGLGFDNVTVEPPRDASHGDMATNAAMVLAKPAGSKPRDIADALAAKLMGDARIVSAEVAGPGFLNLRLDASVWAGVVKAALTQPDFGTSDLGAGKKINVEYVSANPTGPLHVGHTRGAIFGDALASLLDYAGFDVTREYYINDGGGQVDVVARSVYLRYLEAHGQEVTFEDGTYPGHYLIAAGEALKDKVGDAYVDQPEDVWLADVRVFATDAMMDLVREDLASLGIKMDNFFSEKSLYGTGRIEEAIADLKSKDLIYWGTLKPPKGKMPDDWQPREQWLFKSTDFGDDEDRAVQKGDGAWTYFAPDIAYHFDKVSRGFDALVDVFGADHTGYVKRMKAAVAALSGGTVPLDVKLAQIVRLFKDGSEFKMSKRAGTFITVQDLVDQVGKDVARFIMLMRKNDTPFDFDFDKVTEQSKDNPVFYVQYAHARVHSVLRKAADAGIDLSDLAGADMSLAATEPENALAAKMAEWPRVVEVAARSNEPHRVAQYLYDLASEVHSLWNRGNDDASLRFLQDDNIPASQAKIALIRAASVVISHGLGILGVTPAEEMR</sequence>
<keyword evidence="7 9" id="KW-0030">Aminoacyl-tRNA synthetase</keyword>
<comment type="caution">
    <text evidence="13">The sequence shown here is derived from an EMBL/GenBank/DDBJ whole genome shotgun (WGS) entry which is preliminary data.</text>
</comment>
<proteinExistence type="inferred from homology"/>
<evidence type="ECO:0000256" key="4">
    <source>
        <dbReference type="ARBA" id="ARBA00022741"/>
    </source>
</evidence>
<dbReference type="InterPro" id="IPR009080">
    <property type="entry name" value="tRNAsynth_Ia_anticodon-bd"/>
</dbReference>
<dbReference type="PANTHER" id="PTHR11956">
    <property type="entry name" value="ARGINYL-TRNA SYNTHETASE"/>
    <property type="match status" value="1"/>
</dbReference>
<keyword evidence="14" id="KW-1185">Reference proteome</keyword>
<dbReference type="Pfam" id="PF03485">
    <property type="entry name" value="Arg_tRNA_synt_N"/>
    <property type="match status" value="1"/>
</dbReference>
<evidence type="ECO:0000256" key="6">
    <source>
        <dbReference type="ARBA" id="ARBA00022917"/>
    </source>
</evidence>
<feature type="short sequence motif" description="'HIGH' region" evidence="9">
    <location>
        <begin position="130"/>
        <end position="140"/>
    </location>
</feature>
<feature type="domain" description="DALR anticodon binding" evidence="11">
    <location>
        <begin position="450"/>
        <end position="577"/>
    </location>
</feature>
<dbReference type="InterPro" id="IPR036695">
    <property type="entry name" value="Arg-tRNA-synth_N_sf"/>
</dbReference>
<dbReference type="InterPro" id="IPR008909">
    <property type="entry name" value="DALR_anticod-bd"/>
</dbReference>
<dbReference type="SUPFAM" id="SSF52374">
    <property type="entry name" value="Nucleotidylyl transferase"/>
    <property type="match status" value="1"/>
</dbReference>
<comment type="catalytic activity">
    <reaction evidence="8 9">
        <text>tRNA(Arg) + L-arginine + ATP = L-arginyl-tRNA(Arg) + AMP + diphosphate</text>
        <dbReference type="Rhea" id="RHEA:20301"/>
        <dbReference type="Rhea" id="RHEA-COMP:9658"/>
        <dbReference type="Rhea" id="RHEA-COMP:9673"/>
        <dbReference type="ChEBI" id="CHEBI:30616"/>
        <dbReference type="ChEBI" id="CHEBI:32682"/>
        <dbReference type="ChEBI" id="CHEBI:33019"/>
        <dbReference type="ChEBI" id="CHEBI:78442"/>
        <dbReference type="ChEBI" id="CHEBI:78513"/>
        <dbReference type="ChEBI" id="CHEBI:456215"/>
        <dbReference type="EC" id="6.1.1.19"/>
    </reaction>
</comment>
<keyword evidence="5 9" id="KW-0067">ATP-binding</keyword>
<protein>
    <recommendedName>
        <fullName evidence="9">Arginine--tRNA ligase</fullName>
        <ecNumber evidence="9">6.1.1.19</ecNumber>
    </recommendedName>
    <alternativeName>
        <fullName evidence="9">Arginyl-tRNA synthetase</fullName>
        <shortName evidence="9">ArgRS</shortName>
    </alternativeName>
</protein>
<evidence type="ECO:0000256" key="10">
    <source>
        <dbReference type="RuleBase" id="RU363038"/>
    </source>
</evidence>
<keyword evidence="4 9" id="KW-0547">Nucleotide-binding</keyword>
<dbReference type="RefSeq" id="WP_235226604.1">
    <property type="nucleotide sequence ID" value="NZ_JAKGAQ010000003.1"/>
</dbReference>
<comment type="subunit">
    <text evidence="9">Monomer.</text>
</comment>
<evidence type="ECO:0000256" key="7">
    <source>
        <dbReference type="ARBA" id="ARBA00023146"/>
    </source>
</evidence>
<name>A0ABS9CYE0_9RHOB</name>
<dbReference type="SUPFAM" id="SSF47323">
    <property type="entry name" value="Anticodon-binding domain of a subclass of class I aminoacyl-tRNA synthetases"/>
    <property type="match status" value="1"/>
</dbReference>
<dbReference type="HAMAP" id="MF_00123">
    <property type="entry name" value="Arg_tRNA_synth"/>
    <property type="match status" value="1"/>
</dbReference>
<dbReference type="Gene3D" id="1.10.730.10">
    <property type="entry name" value="Isoleucyl-tRNA Synthetase, Domain 1"/>
    <property type="match status" value="1"/>
</dbReference>
<dbReference type="EMBL" id="JAKGAQ010000003">
    <property type="protein sequence ID" value="MCF2872286.1"/>
    <property type="molecule type" value="Genomic_DNA"/>
</dbReference>
<keyword evidence="3 9" id="KW-0436">Ligase</keyword>
<dbReference type="SUPFAM" id="SSF55190">
    <property type="entry name" value="Arginyl-tRNA synthetase (ArgRS), N-terminal 'additional' domain"/>
    <property type="match status" value="1"/>
</dbReference>
<evidence type="ECO:0000313" key="14">
    <source>
        <dbReference type="Proteomes" id="UP001200557"/>
    </source>
</evidence>
<evidence type="ECO:0000256" key="5">
    <source>
        <dbReference type="ARBA" id="ARBA00022840"/>
    </source>
</evidence>
<dbReference type="Proteomes" id="UP001200557">
    <property type="component" value="Unassembled WGS sequence"/>
</dbReference>
<evidence type="ECO:0000256" key="1">
    <source>
        <dbReference type="ARBA" id="ARBA00005594"/>
    </source>
</evidence>
<dbReference type="GO" id="GO:0004814">
    <property type="term" value="F:arginine-tRNA ligase activity"/>
    <property type="evidence" value="ECO:0007669"/>
    <property type="project" value="UniProtKB-EC"/>
</dbReference>
<dbReference type="InterPro" id="IPR014729">
    <property type="entry name" value="Rossmann-like_a/b/a_fold"/>
</dbReference>
<evidence type="ECO:0000256" key="3">
    <source>
        <dbReference type="ARBA" id="ARBA00022598"/>
    </source>
</evidence>
<keyword evidence="6 9" id="KW-0648">Protein biosynthesis</keyword>
<comment type="subcellular location">
    <subcellularLocation>
        <location evidence="9">Cytoplasm</location>
    </subcellularLocation>
</comment>
<evidence type="ECO:0000259" key="11">
    <source>
        <dbReference type="SMART" id="SM00836"/>
    </source>
</evidence>
<dbReference type="InterPro" id="IPR035684">
    <property type="entry name" value="ArgRS_core"/>
</dbReference>
<dbReference type="PRINTS" id="PR01038">
    <property type="entry name" value="TRNASYNTHARG"/>
</dbReference>
<dbReference type="SMART" id="SM01016">
    <property type="entry name" value="Arg_tRNA_synt_N"/>
    <property type="match status" value="1"/>
</dbReference>
<accession>A0ABS9CYE0</accession>
<dbReference type="InterPro" id="IPR001278">
    <property type="entry name" value="Arg-tRNA-ligase"/>
</dbReference>
<keyword evidence="2 9" id="KW-0963">Cytoplasm</keyword>
<dbReference type="Pfam" id="PF05746">
    <property type="entry name" value="DALR_1"/>
    <property type="match status" value="1"/>
</dbReference>
<organism evidence="13 14">
    <name type="scientific">Octadecabacter dasysiphoniae</name>
    <dbReference type="NCBI Taxonomy" id="2909341"/>
    <lineage>
        <taxon>Bacteria</taxon>
        <taxon>Pseudomonadati</taxon>
        <taxon>Pseudomonadota</taxon>
        <taxon>Alphaproteobacteria</taxon>
        <taxon>Rhodobacterales</taxon>
        <taxon>Roseobacteraceae</taxon>
        <taxon>Octadecabacter</taxon>
    </lineage>
</organism>
<dbReference type="InterPro" id="IPR001412">
    <property type="entry name" value="aa-tRNA-synth_I_CS"/>
</dbReference>
<dbReference type="Gene3D" id="3.40.50.620">
    <property type="entry name" value="HUPs"/>
    <property type="match status" value="1"/>
</dbReference>
<dbReference type="EC" id="6.1.1.19" evidence="9"/>
<evidence type="ECO:0000256" key="9">
    <source>
        <dbReference type="HAMAP-Rule" id="MF_00123"/>
    </source>
</evidence>
<dbReference type="Pfam" id="PF00750">
    <property type="entry name" value="tRNA-synt_1d"/>
    <property type="match status" value="1"/>
</dbReference>
<dbReference type="Gene3D" id="3.30.1360.70">
    <property type="entry name" value="Arginyl tRNA synthetase N-terminal domain"/>
    <property type="match status" value="1"/>
</dbReference>
<dbReference type="SMART" id="SM00836">
    <property type="entry name" value="DALR_1"/>
    <property type="match status" value="1"/>
</dbReference>
<dbReference type="NCBIfam" id="TIGR00456">
    <property type="entry name" value="argS"/>
    <property type="match status" value="1"/>
</dbReference>
<evidence type="ECO:0000256" key="8">
    <source>
        <dbReference type="ARBA" id="ARBA00049339"/>
    </source>
</evidence>
<dbReference type="CDD" id="cd00671">
    <property type="entry name" value="ArgRS_core"/>
    <property type="match status" value="1"/>
</dbReference>
<evidence type="ECO:0000313" key="13">
    <source>
        <dbReference type="EMBL" id="MCF2872286.1"/>
    </source>
</evidence>
<evidence type="ECO:0000259" key="12">
    <source>
        <dbReference type="SMART" id="SM01016"/>
    </source>
</evidence>
<comment type="similarity">
    <text evidence="1 9 10">Belongs to the class-I aminoacyl-tRNA synthetase family.</text>
</comment>
<feature type="domain" description="Arginyl tRNA synthetase N-terminal" evidence="12">
    <location>
        <begin position="5"/>
        <end position="94"/>
    </location>
</feature>
<dbReference type="InterPro" id="IPR005148">
    <property type="entry name" value="Arg-tRNA-synth_N"/>
</dbReference>
<dbReference type="PANTHER" id="PTHR11956:SF5">
    <property type="entry name" value="ARGININE--TRNA LIGASE, CYTOPLASMIC"/>
    <property type="match status" value="1"/>
</dbReference>
<reference evidence="13 14" key="1">
    <citation type="submission" date="2022-01" db="EMBL/GenBank/DDBJ databases">
        <title>Octadecabacter sp. nov., isolated from a marine alga.</title>
        <authorList>
            <person name="Jin M.S."/>
            <person name="Kim H.M."/>
            <person name="Han D.M."/>
            <person name="Jung J.J."/>
            <person name="Jeon C.O."/>
        </authorList>
    </citation>
    <scope>NUCLEOTIDE SEQUENCE [LARGE SCALE GENOMIC DNA]</scope>
    <source>
        <strain evidence="13 14">G9-8</strain>
    </source>
</reference>
<gene>
    <name evidence="9 13" type="primary">argS</name>
    <name evidence="13" type="ORF">L0664_14515</name>
</gene>
<dbReference type="PROSITE" id="PS00178">
    <property type="entry name" value="AA_TRNA_LIGASE_I"/>
    <property type="match status" value="1"/>
</dbReference>
<evidence type="ECO:0000256" key="2">
    <source>
        <dbReference type="ARBA" id="ARBA00022490"/>
    </source>
</evidence>